<accession>C1MGH4</accession>
<reference evidence="2 3" key="1">
    <citation type="journal article" date="2009" name="Science">
        <title>Green evolution and dynamic adaptations revealed by genomes of the marine picoeukaryotes Micromonas.</title>
        <authorList>
            <person name="Worden A.Z."/>
            <person name="Lee J.H."/>
            <person name="Mock T."/>
            <person name="Rouze P."/>
            <person name="Simmons M.P."/>
            <person name="Aerts A.L."/>
            <person name="Allen A.E."/>
            <person name="Cuvelier M.L."/>
            <person name="Derelle E."/>
            <person name="Everett M.V."/>
            <person name="Foulon E."/>
            <person name="Grimwood J."/>
            <person name="Gundlach H."/>
            <person name="Henrissat B."/>
            <person name="Napoli C."/>
            <person name="McDonald S.M."/>
            <person name="Parker M.S."/>
            <person name="Rombauts S."/>
            <person name="Salamov A."/>
            <person name="Von Dassow P."/>
            <person name="Badger J.H."/>
            <person name="Coutinho P.M."/>
            <person name="Demir E."/>
            <person name="Dubchak I."/>
            <person name="Gentemann C."/>
            <person name="Eikrem W."/>
            <person name="Gready J.E."/>
            <person name="John U."/>
            <person name="Lanier W."/>
            <person name="Lindquist E.A."/>
            <person name="Lucas S."/>
            <person name="Mayer K.F."/>
            <person name="Moreau H."/>
            <person name="Not F."/>
            <person name="Otillar R."/>
            <person name="Panaud O."/>
            <person name="Pangilinan J."/>
            <person name="Paulsen I."/>
            <person name="Piegu B."/>
            <person name="Poliakov A."/>
            <person name="Robbens S."/>
            <person name="Schmutz J."/>
            <person name="Toulza E."/>
            <person name="Wyss T."/>
            <person name="Zelensky A."/>
            <person name="Zhou K."/>
            <person name="Armbrust E.V."/>
            <person name="Bhattacharya D."/>
            <person name="Goodenough U.W."/>
            <person name="Van de Peer Y."/>
            <person name="Grigoriev I.V."/>
        </authorList>
    </citation>
    <scope>NUCLEOTIDE SEQUENCE [LARGE SCALE GENOMIC DNA]</scope>
    <source>
        <strain evidence="2 3">CCMP1545</strain>
    </source>
</reference>
<evidence type="ECO:0000313" key="2">
    <source>
        <dbReference type="EMBL" id="EEH60027.1"/>
    </source>
</evidence>
<evidence type="ECO:0000313" key="3">
    <source>
        <dbReference type="Proteomes" id="UP000001876"/>
    </source>
</evidence>
<organism evidence="3">
    <name type="scientific">Micromonas pusilla (strain CCMP1545)</name>
    <name type="common">Picoplanktonic green alga</name>
    <dbReference type="NCBI Taxonomy" id="564608"/>
    <lineage>
        <taxon>Eukaryota</taxon>
        <taxon>Viridiplantae</taxon>
        <taxon>Chlorophyta</taxon>
        <taxon>Mamiellophyceae</taxon>
        <taxon>Mamiellales</taxon>
        <taxon>Mamiellaceae</taxon>
        <taxon>Micromonas</taxon>
    </lineage>
</organism>
<feature type="compositionally biased region" description="Low complexity" evidence="1">
    <location>
        <begin position="126"/>
        <end position="147"/>
    </location>
</feature>
<feature type="compositionally biased region" description="Polar residues" evidence="1">
    <location>
        <begin position="112"/>
        <end position="125"/>
    </location>
</feature>
<dbReference type="RefSeq" id="XP_003054775.1">
    <property type="nucleotide sequence ID" value="XM_003054729.1"/>
</dbReference>
<dbReference type="AlphaFoldDB" id="C1MGH4"/>
<evidence type="ECO:0000256" key="1">
    <source>
        <dbReference type="SAM" id="MobiDB-lite"/>
    </source>
</evidence>
<dbReference type="Proteomes" id="UP000001876">
    <property type="component" value="Unassembled WGS sequence"/>
</dbReference>
<name>C1MGH4_MICPC</name>
<dbReference type="GeneID" id="9680275"/>
<dbReference type="EMBL" id="GG663735">
    <property type="protein sequence ID" value="EEH60027.1"/>
    <property type="molecule type" value="Genomic_DNA"/>
</dbReference>
<feature type="compositionally biased region" description="Low complexity" evidence="1">
    <location>
        <begin position="44"/>
        <end position="60"/>
    </location>
</feature>
<feature type="compositionally biased region" description="Polar residues" evidence="1">
    <location>
        <begin position="71"/>
        <end position="81"/>
    </location>
</feature>
<protein>
    <submittedName>
        <fullName evidence="2">Predicted protein</fullName>
    </submittedName>
</protein>
<proteinExistence type="predicted"/>
<feature type="compositionally biased region" description="Basic and acidic residues" evidence="1">
    <location>
        <begin position="399"/>
        <end position="437"/>
    </location>
</feature>
<sequence>METTRKFARVNTHTGGFSEPRTPRLGELGATPKISGAATRRRPSSAAPSISLSLSSPRASPGGGGASLLATQDSVRSSLGASPSFVAEAPRTPRGASGAFPSPPDAPGGGSVASSPRLSPGSFGTSSRFPVAAAAAMRRPASAQPRATKPGASSVAEEKADALALERAAEAAFEAAAIQLREVKIAKARDARAAMELEKQERRLAESAERAAVLRRRKDAKTKRDAEALAAAVAESELKNAAVKLRREEIAAERAAAIKRRALKAEQLQEAATLNRARDTATRAEWRSSLADLRADKFERATNAYETRLDDASAAIRDKHAEEAHKIIGHKREMSAKELDFAKRITEQARRERVKVEASVRELKATARRLRVPPDALHAPGSPEVRSIAAATRGNLPRSPREHDKSDAATKRVVKELEEKNQALEEALEETRAKLESEFGAAAAAGGGAEGTPAAARRRRGAPKPAGPYTEYTTP</sequence>
<feature type="region of interest" description="Disordered" evidence="1">
    <location>
        <begin position="374"/>
        <end position="475"/>
    </location>
</feature>
<keyword evidence="3" id="KW-1185">Reference proteome</keyword>
<gene>
    <name evidence="2" type="ORF">MICPUCDRAFT_61042</name>
</gene>
<feature type="region of interest" description="Disordered" evidence="1">
    <location>
        <begin position="1"/>
        <end position="160"/>
    </location>
</feature>
<dbReference type="KEGG" id="mpp:MICPUCDRAFT_61042"/>